<evidence type="ECO:0000313" key="1">
    <source>
        <dbReference type="EMBL" id="CAX25015.1"/>
    </source>
</evidence>
<reference evidence="2" key="1">
    <citation type="journal article" date="2009" name="PLoS ONE">
        <title>Methylobacterium genome sequences: a reference blueprint to investigate microbial metabolism of C1 compounds from natural and industrial sources.</title>
        <authorList>
            <person name="Vuilleumier S."/>
            <person name="Chistoserdova L."/>
            <person name="Lee M.-C."/>
            <person name="Bringel F."/>
            <person name="Lajus A."/>
            <person name="Zhou Y."/>
            <person name="Gourion B."/>
            <person name="Barbe V."/>
            <person name="Chang J."/>
            <person name="Cruveiller S."/>
            <person name="Dossat C."/>
            <person name="Gillett W."/>
            <person name="Gruffaz C."/>
            <person name="Haugen E."/>
            <person name="Hourcade E."/>
            <person name="Levy R."/>
            <person name="Mangenot S."/>
            <person name="Muller E."/>
            <person name="Nadalig T."/>
            <person name="Pagni M."/>
            <person name="Penny C."/>
            <person name="Peyraud R."/>
            <person name="Robinson D.G."/>
            <person name="Roche D."/>
            <person name="Rouy Z."/>
            <person name="Saenampechek C."/>
            <person name="Salvignol G."/>
            <person name="Vallenet D."/>
            <person name="Wu Z."/>
            <person name="Marx C.J."/>
            <person name="Vorholt J.A."/>
            <person name="Olson M.V."/>
            <person name="Kaul R."/>
            <person name="Weissenbach J."/>
            <person name="Medigue C."/>
            <person name="Lidstrom M.E."/>
        </authorList>
    </citation>
    <scope>NUCLEOTIDE SEQUENCE [LARGE SCALE GENOMIC DNA]</scope>
    <source>
        <strain evidence="2">DSM 6343 / CIP 106787 / DM4</strain>
    </source>
</reference>
<dbReference type="KEGG" id="mdi:METDI3367"/>
<protein>
    <submittedName>
        <fullName evidence="1">Uncharacterized protein</fullName>
    </submittedName>
</protein>
<dbReference type="EMBL" id="FP103042">
    <property type="protein sequence ID" value="CAX25015.1"/>
    <property type="molecule type" value="Genomic_DNA"/>
</dbReference>
<dbReference type="Proteomes" id="UP000008070">
    <property type="component" value="Chromosome"/>
</dbReference>
<organism evidence="1 2">
    <name type="scientific">Methylorubrum extorquens (strain DSM 6343 / CIP 106787 / DM4)</name>
    <name type="common">Methylobacterium extorquens</name>
    <dbReference type="NCBI Taxonomy" id="661410"/>
    <lineage>
        <taxon>Bacteria</taxon>
        <taxon>Pseudomonadati</taxon>
        <taxon>Pseudomonadota</taxon>
        <taxon>Alphaproteobacteria</taxon>
        <taxon>Hyphomicrobiales</taxon>
        <taxon>Methylobacteriaceae</taxon>
        <taxon>Methylorubrum</taxon>
    </lineage>
</organism>
<proteinExistence type="predicted"/>
<dbReference type="AlphaFoldDB" id="C7C7A6"/>
<evidence type="ECO:0000313" key="2">
    <source>
        <dbReference type="Proteomes" id="UP000008070"/>
    </source>
</evidence>
<sequence>MWATSPADLCALGLDERGRNMNTYKGVVGYALRKPIIRWLQGVCKERELTDRATLATVHLANVIGQCHTGQRRIVEDGAHEGCVFPLARDAGNKRLGYAATGGILSRPDMACMTEHYLKLAIATLLACGFIEVVSKPITYRSTGPRGVRRKPILYRVGLRFFRILHERHRMQLTPHHPKMIQRQNLQKADITSQGYRYTPDLVPDGLCSGYSLSGGCERVVRTQAVCVMESDRDRERREKREERDRRLREIETPALPPVRRAGMSAHEVVLYNLEEEQTARREGREPVRMQHDTRIDDGRQGYREAIKREKREALRRSCVAMRQWLAPIEAEKARREARGGW</sequence>
<gene>
    <name evidence="1" type="ORF">METD_I3367</name>
</gene>
<accession>C7C7A6</accession>
<dbReference type="HOGENOM" id="CLU_810885_0_0_5"/>
<name>C7C7A6_METED</name>